<name>A0A6I3S1G9_9BURK</name>
<dbReference type="SMART" id="SM00347">
    <property type="entry name" value="HTH_MARR"/>
    <property type="match status" value="1"/>
</dbReference>
<reference evidence="4 5" key="1">
    <citation type="journal article" date="2019" name="Nat. Med.">
        <title>A library of human gut bacterial isolates paired with longitudinal multiomics data enables mechanistic microbiome research.</title>
        <authorList>
            <person name="Poyet M."/>
            <person name="Groussin M."/>
            <person name="Gibbons S.M."/>
            <person name="Avila-Pacheco J."/>
            <person name="Jiang X."/>
            <person name="Kearney S.M."/>
            <person name="Perrotta A.R."/>
            <person name="Berdy B."/>
            <person name="Zhao S."/>
            <person name="Lieberman T.D."/>
            <person name="Swanson P.K."/>
            <person name="Smith M."/>
            <person name="Roesemann S."/>
            <person name="Alexander J.E."/>
            <person name="Rich S.A."/>
            <person name="Livny J."/>
            <person name="Vlamakis H."/>
            <person name="Clish C."/>
            <person name="Bullock K."/>
            <person name="Deik A."/>
            <person name="Scott J."/>
            <person name="Pierce K.A."/>
            <person name="Xavier R.J."/>
            <person name="Alm E.J."/>
        </authorList>
    </citation>
    <scope>NUCLEOTIDE SEQUENCE [LARGE SCALE GENOMIC DNA]</scope>
    <source>
        <strain evidence="4 5">BIOML-A2</strain>
    </source>
</reference>
<accession>A0A6I3S1G9</accession>
<dbReference type="PRINTS" id="PR00598">
    <property type="entry name" value="HTHMARR"/>
</dbReference>
<dbReference type="InterPro" id="IPR000835">
    <property type="entry name" value="HTH_MarR-typ"/>
</dbReference>
<organism evidence="4 5">
    <name type="scientific">Parasutterella excrementihominis</name>
    <dbReference type="NCBI Taxonomy" id="487175"/>
    <lineage>
        <taxon>Bacteria</taxon>
        <taxon>Pseudomonadati</taxon>
        <taxon>Pseudomonadota</taxon>
        <taxon>Betaproteobacteria</taxon>
        <taxon>Burkholderiales</taxon>
        <taxon>Sutterellaceae</taxon>
        <taxon>Parasutterella</taxon>
    </lineage>
</organism>
<sequence length="171" mass="19824">MSDQYEKGVLKVLRYVYNQMERCRNADFDALGITSSQASVMMFLFKNRKHEVTQQSVQAALLLSHPTISGLMKRLEAKGFITRKNSPADFRCKYVKLTKKGCDIERGLKTNMKRMQDRALVGLSQEELDNLEKSLCVIAENLRKEEDMLAAERIIQDIKERTKEEEKEEKD</sequence>
<dbReference type="AlphaFoldDB" id="A0A6I3S1G9"/>
<dbReference type="Gene3D" id="1.10.10.10">
    <property type="entry name" value="Winged helix-like DNA-binding domain superfamily/Winged helix DNA-binding domain"/>
    <property type="match status" value="1"/>
</dbReference>
<dbReference type="GO" id="GO:0003677">
    <property type="term" value="F:DNA binding"/>
    <property type="evidence" value="ECO:0007669"/>
    <property type="project" value="UniProtKB-KW"/>
</dbReference>
<comment type="caution">
    <text evidence="4">The sequence shown here is derived from an EMBL/GenBank/DDBJ whole genome shotgun (WGS) entry which is preliminary data.</text>
</comment>
<evidence type="ECO:0000256" key="2">
    <source>
        <dbReference type="ARBA" id="ARBA00023125"/>
    </source>
</evidence>
<dbReference type="PANTHER" id="PTHR42756:SF1">
    <property type="entry name" value="TRANSCRIPTIONAL REPRESSOR OF EMRAB OPERON"/>
    <property type="match status" value="1"/>
</dbReference>
<evidence type="ECO:0000256" key="1">
    <source>
        <dbReference type="ARBA" id="ARBA00023015"/>
    </source>
</evidence>
<protein>
    <submittedName>
        <fullName evidence="4">MarR family transcriptional regulator</fullName>
    </submittedName>
</protein>
<evidence type="ECO:0000313" key="5">
    <source>
        <dbReference type="Proteomes" id="UP000462362"/>
    </source>
</evidence>
<dbReference type="PROSITE" id="PS50995">
    <property type="entry name" value="HTH_MARR_2"/>
    <property type="match status" value="1"/>
</dbReference>
<evidence type="ECO:0000313" key="4">
    <source>
        <dbReference type="EMBL" id="MTU44010.1"/>
    </source>
</evidence>
<dbReference type="RefSeq" id="WP_173020596.1">
    <property type="nucleotide sequence ID" value="NZ_WNCA01000041.1"/>
</dbReference>
<keyword evidence="2" id="KW-0238">DNA-binding</keyword>
<gene>
    <name evidence="4" type="ORF">GMD42_10395</name>
</gene>
<keyword evidence="3" id="KW-0804">Transcription</keyword>
<dbReference type="EMBL" id="WNCL01000040">
    <property type="protein sequence ID" value="MTU44010.1"/>
    <property type="molecule type" value="Genomic_DNA"/>
</dbReference>
<proteinExistence type="predicted"/>
<dbReference type="GO" id="GO:0003700">
    <property type="term" value="F:DNA-binding transcription factor activity"/>
    <property type="evidence" value="ECO:0007669"/>
    <property type="project" value="InterPro"/>
</dbReference>
<dbReference type="PANTHER" id="PTHR42756">
    <property type="entry name" value="TRANSCRIPTIONAL REGULATOR, MARR"/>
    <property type="match status" value="1"/>
</dbReference>
<dbReference type="InterPro" id="IPR036390">
    <property type="entry name" value="WH_DNA-bd_sf"/>
</dbReference>
<dbReference type="Pfam" id="PF12802">
    <property type="entry name" value="MarR_2"/>
    <property type="match status" value="1"/>
</dbReference>
<evidence type="ECO:0000256" key="3">
    <source>
        <dbReference type="ARBA" id="ARBA00023163"/>
    </source>
</evidence>
<dbReference type="InterPro" id="IPR036388">
    <property type="entry name" value="WH-like_DNA-bd_sf"/>
</dbReference>
<keyword evidence="1" id="KW-0805">Transcription regulation</keyword>
<dbReference type="Proteomes" id="UP000462362">
    <property type="component" value="Unassembled WGS sequence"/>
</dbReference>
<dbReference type="SUPFAM" id="SSF46785">
    <property type="entry name" value="Winged helix' DNA-binding domain"/>
    <property type="match status" value="1"/>
</dbReference>